<name>A0ABN6KGU3_9LEPT</name>
<accession>A0ABN6KGU3</accession>
<dbReference type="Gene3D" id="2.60.40.10">
    <property type="entry name" value="Immunoglobulins"/>
    <property type="match status" value="1"/>
</dbReference>
<reference evidence="1 2" key="1">
    <citation type="submission" date="2021-08" db="EMBL/GenBank/DDBJ databases">
        <title>Complete genome sequence of Leptospira kobayashii strain E30.</title>
        <authorList>
            <person name="Nakao R."/>
            <person name="Nakamura S."/>
            <person name="Masuzawa T."/>
            <person name="Koizumi N."/>
        </authorList>
    </citation>
    <scope>NUCLEOTIDE SEQUENCE [LARGE SCALE GENOMIC DNA]</scope>
    <source>
        <strain evidence="1 2">E30</strain>
    </source>
</reference>
<organism evidence="1 2">
    <name type="scientific">Leptospira kobayashii</name>
    <dbReference type="NCBI Taxonomy" id="1917830"/>
    <lineage>
        <taxon>Bacteria</taxon>
        <taxon>Pseudomonadati</taxon>
        <taxon>Spirochaetota</taxon>
        <taxon>Spirochaetia</taxon>
        <taxon>Leptospirales</taxon>
        <taxon>Leptospiraceae</taxon>
        <taxon>Leptospira</taxon>
    </lineage>
</organism>
<dbReference type="EMBL" id="AP025028">
    <property type="protein sequence ID" value="BDA80464.1"/>
    <property type="molecule type" value="Genomic_DNA"/>
</dbReference>
<dbReference type="SUPFAM" id="SSF81296">
    <property type="entry name" value="E set domains"/>
    <property type="match status" value="1"/>
</dbReference>
<proteinExistence type="predicted"/>
<dbReference type="InterPro" id="IPR013783">
    <property type="entry name" value="Ig-like_fold"/>
</dbReference>
<keyword evidence="1" id="KW-0238">DNA-binding</keyword>
<dbReference type="GO" id="GO:0003677">
    <property type="term" value="F:DNA binding"/>
    <property type="evidence" value="ECO:0007669"/>
    <property type="project" value="UniProtKB-KW"/>
</dbReference>
<dbReference type="InterPro" id="IPR014756">
    <property type="entry name" value="Ig_E-set"/>
</dbReference>
<dbReference type="RefSeq" id="WP_167837198.1">
    <property type="nucleotide sequence ID" value="NZ_AP025028.1"/>
</dbReference>
<protein>
    <submittedName>
        <fullName evidence="1">DNA-binding protein</fullName>
    </submittedName>
</protein>
<keyword evidence="2" id="KW-1185">Reference proteome</keyword>
<dbReference type="Proteomes" id="UP000245263">
    <property type="component" value="Chromosome 1"/>
</dbReference>
<evidence type="ECO:0000313" key="1">
    <source>
        <dbReference type="EMBL" id="BDA80464.1"/>
    </source>
</evidence>
<sequence length="230" mass="24378">MKKLYFSVFQVIAFASLFQCQTKSNVDPLLAALASPPSIFTVTPQIGTPTQNNLNAVYPATDVVIKGENFGLDAVVRFNEIQATIKANLGTELHTTVPDGAYSGVITVSKSGGSCLPGLKTGTNCIGTDFFVDCYAVTNKQYGDEIEIKQGQSQNITFDGIQTKAFRSNVITGSASITIGCDSIVTLRVFSRSCQATDYILQKDPTVAIPGGISTQFYLTAGSATCGISI</sequence>
<gene>
    <name evidence="1" type="ORF">LPTSP3_g33940</name>
</gene>
<dbReference type="NCBIfam" id="NF047769">
    <property type="entry name" value="LIC10067_lipo"/>
    <property type="match status" value="1"/>
</dbReference>
<evidence type="ECO:0000313" key="2">
    <source>
        <dbReference type="Proteomes" id="UP000245263"/>
    </source>
</evidence>